<dbReference type="Pfam" id="PF10737">
    <property type="entry name" value="GerPC"/>
    <property type="match status" value="1"/>
</dbReference>
<accession>A0A5Q2TNB2</accession>
<protein>
    <submittedName>
        <fullName evidence="2">Spore gernimation protein GerPC</fullName>
    </submittedName>
</protein>
<dbReference type="RefSeq" id="WP_153791973.1">
    <property type="nucleotide sequence ID" value="NZ_CP045915.1"/>
</dbReference>
<dbReference type="AlphaFoldDB" id="A0A5Q2TNB2"/>
<dbReference type="EMBL" id="CP045915">
    <property type="protein sequence ID" value="QGH35661.1"/>
    <property type="molecule type" value="Genomic_DNA"/>
</dbReference>
<keyword evidence="1" id="KW-0175">Coiled coil</keyword>
<organism evidence="2 3">
    <name type="scientific">Gracilibacillus salitolerans</name>
    <dbReference type="NCBI Taxonomy" id="2663022"/>
    <lineage>
        <taxon>Bacteria</taxon>
        <taxon>Bacillati</taxon>
        <taxon>Bacillota</taxon>
        <taxon>Bacilli</taxon>
        <taxon>Bacillales</taxon>
        <taxon>Bacillaceae</taxon>
        <taxon>Gracilibacillus</taxon>
    </lineage>
</organism>
<proteinExistence type="predicted"/>
<evidence type="ECO:0000313" key="3">
    <source>
        <dbReference type="Proteomes" id="UP000339690"/>
    </source>
</evidence>
<dbReference type="InterPro" id="IPR019673">
    <property type="entry name" value="Spore_germination_GerPC"/>
</dbReference>
<evidence type="ECO:0000256" key="1">
    <source>
        <dbReference type="SAM" id="Coils"/>
    </source>
</evidence>
<sequence length="179" mass="21254">MDYQMMVYYITQLQQQVQQLYNHINSLENRIQQLEQQNSPNKNTTIEKLEYHFDQLKIERLDGTLHIGVTPEDLQSMDEFSIPNHNGGPLPPVHQALEQYVDQELPGYLQSLEQQYHCPLDSGYRQRLLDDIKQQIASRIAHYQQANVPPEQMNQHILSNVKQEFQIGLRKWFEHKQKE</sequence>
<keyword evidence="3" id="KW-1185">Reference proteome</keyword>
<reference evidence="2 3" key="1">
    <citation type="submission" date="2019-11" db="EMBL/GenBank/DDBJ databases">
        <title>Gracilibacillus salitolerans sp. nov., a moderate halophile isolated from a saline soil in northwest China.</title>
        <authorList>
            <person name="Gan L."/>
        </authorList>
    </citation>
    <scope>NUCLEOTIDE SEQUENCE [LARGE SCALE GENOMIC DNA]</scope>
    <source>
        <strain evidence="2 3">SCU50</strain>
    </source>
</reference>
<dbReference type="Proteomes" id="UP000339690">
    <property type="component" value="Chromosome"/>
</dbReference>
<name>A0A5Q2TNB2_9BACI</name>
<gene>
    <name evidence="2" type="ORF">GI584_17095</name>
</gene>
<evidence type="ECO:0000313" key="2">
    <source>
        <dbReference type="EMBL" id="QGH35661.1"/>
    </source>
</evidence>
<feature type="coiled-coil region" evidence="1">
    <location>
        <begin position="10"/>
        <end position="44"/>
    </location>
</feature>
<dbReference type="KEGG" id="grc:GI584_17095"/>